<organism evidence="13 14">
    <name type="scientific">Dissostichus mawsoni</name>
    <name type="common">Antarctic cod</name>
    <dbReference type="NCBI Taxonomy" id="36200"/>
    <lineage>
        <taxon>Eukaryota</taxon>
        <taxon>Metazoa</taxon>
        <taxon>Chordata</taxon>
        <taxon>Craniata</taxon>
        <taxon>Vertebrata</taxon>
        <taxon>Euteleostomi</taxon>
        <taxon>Actinopterygii</taxon>
        <taxon>Neopterygii</taxon>
        <taxon>Teleostei</taxon>
        <taxon>Neoteleostei</taxon>
        <taxon>Acanthomorphata</taxon>
        <taxon>Eupercaria</taxon>
        <taxon>Perciformes</taxon>
        <taxon>Notothenioidei</taxon>
        <taxon>Nototheniidae</taxon>
        <taxon>Dissostichus</taxon>
    </lineage>
</organism>
<dbReference type="EMBL" id="JAAKFY010000004">
    <property type="protein sequence ID" value="KAF3858048.1"/>
    <property type="molecule type" value="Genomic_DNA"/>
</dbReference>
<keyword evidence="4" id="KW-0813">Transport</keyword>
<protein>
    <recommendedName>
        <fullName evidence="3">Apolipoprotein D</fullName>
    </recommendedName>
</protein>
<keyword evidence="14" id="KW-1185">Reference proteome</keyword>
<dbReference type="GO" id="GO:0007420">
    <property type="term" value="P:brain development"/>
    <property type="evidence" value="ECO:0007669"/>
    <property type="project" value="InterPro"/>
</dbReference>
<gene>
    <name evidence="13" type="ORF">F7725_011249</name>
</gene>
<dbReference type="GO" id="GO:0008289">
    <property type="term" value="F:lipid binding"/>
    <property type="evidence" value="ECO:0007669"/>
    <property type="project" value="UniProtKB-KW"/>
</dbReference>
<evidence type="ECO:0000313" key="14">
    <source>
        <dbReference type="Proteomes" id="UP000518266"/>
    </source>
</evidence>
<name>A0A7J5ZCG9_DISMA</name>
<evidence type="ECO:0000256" key="1">
    <source>
        <dbReference type="ARBA" id="ARBA00004613"/>
    </source>
</evidence>
<dbReference type="AlphaFoldDB" id="A0A7J5ZCG9"/>
<evidence type="ECO:0000256" key="9">
    <source>
        <dbReference type="ARBA" id="ARBA00023180"/>
    </source>
</evidence>
<keyword evidence="9" id="KW-0325">Glycoprotein</keyword>
<dbReference type="GO" id="GO:0006869">
    <property type="term" value="P:lipid transport"/>
    <property type="evidence" value="ECO:0007669"/>
    <property type="project" value="InterPro"/>
</dbReference>
<evidence type="ECO:0000256" key="5">
    <source>
        <dbReference type="ARBA" id="ARBA00022525"/>
    </source>
</evidence>
<dbReference type="SUPFAM" id="SSF50814">
    <property type="entry name" value="Lipocalins"/>
    <property type="match status" value="2"/>
</dbReference>
<comment type="subcellular location">
    <subcellularLocation>
        <location evidence="1">Secreted</location>
    </subcellularLocation>
</comment>
<feature type="domain" description="Lipocalin/cytosolic fatty-acid binding" evidence="12">
    <location>
        <begin position="77"/>
        <end position="219"/>
    </location>
</feature>
<dbReference type="Proteomes" id="UP000518266">
    <property type="component" value="Unassembled WGS sequence"/>
</dbReference>
<evidence type="ECO:0000256" key="10">
    <source>
        <dbReference type="ARBA" id="ARBA00023283"/>
    </source>
</evidence>
<dbReference type="PRINTS" id="PR00179">
    <property type="entry name" value="LIPOCALIN"/>
</dbReference>
<dbReference type="GO" id="GO:0042246">
    <property type="term" value="P:tissue regeneration"/>
    <property type="evidence" value="ECO:0007669"/>
    <property type="project" value="InterPro"/>
</dbReference>
<evidence type="ECO:0000256" key="7">
    <source>
        <dbReference type="ARBA" id="ARBA00023121"/>
    </source>
</evidence>
<dbReference type="GO" id="GO:0005737">
    <property type="term" value="C:cytoplasm"/>
    <property type="evidence" value="ECO:0007669"/>
    <property type="project" value="TreeGrafter"/>
</dbReference>
<evidence type="ECO:0000256" key="3">
    <source>
        <dbReference type="ARBA" id="ARBA00019890"/>
    </source>
</evidence>
<keyword evidence="6" id="KW-0732">Signal</keyword>
<comment type="caution">
    <text evidence="13">The sequence shown here is derived from an EMBL/GenBank/DDBJ whole genome shotgun (WGS) entry which is preliminary data.</text>
</comment>
<evidence type="ECO:0000256" key="8">
    <source>
        <dbReference type="ARBA" id="ARBA00023157"/>
    </source>
</evidence>
<dbReference type="InterPro" id="IPR000566">
    <property type="entry name" value="Lipocln_cytosolic_FA-bd_dom"/>
</dbReference>
<dbReference type="Pfam" id="PF08212">
    <property type="entry name" value="Lipocalin_2"/>
    <property type="match status" value="1"/>
</dbReference>
<dbReference type="GO" id="GO:0000302">
    <property type="term" value="P:response to reactive oxygen species"/>
    <property type="evidence" value="ECO:0007669"/>
    <property type="project" value="TreeGrafter"/>
</dbReference>
<dbReference type="GO" id="GO:0005576">
    <property type="term" value="C:extracellular region"/>
    <property type="evidence" value="ECO:0007669"/>
    <property type="project" value="UniProtKB-SubCell"/>
</dbReference>
<dbReference type="InterPro" id="IPR002969">
    <property type="entry name" value="ApolipopD"/>
</dbReference>
<evidence type="ECO:0000256" key="2">
    <source>
        <dbReference type="ARBA" id="ARBA00006889"/>
    </source>
</evidence>
<dbReference type="Gene3D" id="2.40.128.20">
    <property type="match status" value="2"/>
</dbReference>
<dbReference type="Pfam" id="PF00061">
    <property type="entry name" value="Lipocalin"/>
    <property type="match status" value="1"/>
</dbReference>
<feature type="domain" description="Lipocalin/cytosolic fatty-acid binding" evidence="11">
    <location>
        <begin position="301"/>
        <end position="387"/>
    </location>
</feature>
<keyword evidence="7" id="KW-0446">Lipid-binding</keyword>
<dbReference type="GO" id="GO:0006629">
    <property type="term" value="P:lipid metabolic process"/>
    <property type="evidence" value="ECO:0007669"/>
    <property type="project" value="TreeGrafter"/>
</dbReference>
<comment type="similarity">
    <text evidence="2">Belongs to the calycin superfamily. Lipocalin family.</text>
</comment>
<dbReference type="FunFam" id="2.40.128.20:FF:000003">
    <property type="entry name" value="Apolipoprotein D"/>
    <property type="match status" value="1"/>
</dbReference>
<dbReference type="OrthoDB" id="565904at2759"/>
<sequence length="398" mass="43921">MLAASGDLPETALLGRPTPILTSQASATLRILLAKSWLYSTLKGCVISLTLLSVLAASAQVIMPGRCPQTGVQEDFDTARYLGKWFDIQRLPNTFQKGECCTANYSLQSPGVVAVLNSELLSDGTISSINGSATAKDPSEPAKLQVSFFENAPPAPYWVLSTDYENYSLVYSCTDLGVLHFDFAWIMSREPTLSEETLGELHGILSSMGVSVHKLLTTDQSEATCSSMSLCPIGDLVQIRLFRRPSTSNSSWGDGFEIAKLPAQFEKGRCIETNFTLKKTTPFEWSALKYCEKAELRKIEGTGVVEDIKNPAKLGISYSYVLPYSPYWILSTDYVNVALVYSCTDILRLFHVDFAWILGRTRSMPETTVQKAMDTFAKNNIDVSRMIPSRQQGCDKTL</sequence>
<keyword evidence="8" id="KW-1015">Disulfide bond</keyword>
<evidence type="ECO:0000256" key="4">
    <source>
        <dbReference type="ARBA" id="ARBA00022448"/>
    </source>
</evidence>
<evidence type="ECO:0000259" key="12">
    <source>
        <dbReference type="Pfam" id="PF08212"/>
    </source>
</evidence>
<evidence type="ECO:0000313" key="13">
    <source>
        <dbReference type="EMBL" id="KAF3858048.1"/>
    </source>
</evidence>
<keyword evidence="10" id="KW-0873">Pyrrolidone carboxylic acid</keyword>
<dbReference type="CDD" id="cd19437">
    <property type="entry name" value="lipocalin_apoD-like"/>
    <property type="match status" value="1"/>
</dbReference>
<proteinExistence type="inferred from homology"/>
<evidence type="ECO:0000256" key="6">
    <source>
        <dbReference type="ARBA" id="ARBA00022729"/>
    </source>
</evidence>
<dbReference type="PANTHER" id="PTHR10612:SF58">
    <property type="entry name" value="APOLIPOPROTEIN D"/>
    <property type="match status" value="1"/>
</dbReference>
<dbReference type="PRINTS" id="PR01219">
    <property type="entry name" value="APOLIPOPROTD"/>
</dbReference>
<reference evidence="13 14" key="1">
    <citation type="submission" date="2020-03" db="EMBL/GenBank/DDBJ databases">
        <title>Dissostichus mawsoni Genome sequencing and assembly.</title>
        <authorList>
            <person name="Park H."/>
        </authorList>
    </citation>
    <scope>NUCLEOTIDE SEQUENCE [LARGE SCALE GENOMIC DNA]</scope>
    <source>
        <strain evidence="13">DM0001</strain>
        <tissue evidence="13">Muscle</tissue>
    </source>
</reference>
<evidence type="ECO:0000259" key="11">
    <source>
        <dbReference type="Pfam" id="PF00061"/>
    </source>
</evidence>
<accession>A0A7J5ZCG9</accession>
<dbReference type="InterPro" id="IPR012674">
    <property type="entry name" value="Calycin"/>
</dbReference>
<dbReference type="PANTHER" id="PTHR10612">
    <property type="entry name" value="APOLIPOPROTEIN D"/>
    <property type="match status" value="1"/>
</dbReference>
<keyword evidence="5" id="KW-0964">Secreted</keyword>